<dbReference type="EMBL" id="AMEQ01000044">
    <property type="protein sequence ID" value="EKX99942.1"/>
    <property type="molecule type" value="Genomic_DNA"/>
</dbReference>
<dbReference type="HOGENOM" id="CLU_007664_3_0_10"/>
<evidence type="ECO:0000256" key="7">
    <source>
        <dbReference type="SAM" id="SignalP"/>
    </source>
</evidence>
<feature type="chain" id="PRO_5003954343" evidence="7">
    <location>
        <begin position="29"/>
        <end position="914"/>
    </location>
</feature>
<name>L1N985_9PORP</name>
<evidence type="ECO:0000256" key="1">
    <source>
        <dbReference type="ARBA" id="ARBA00004370"/>
    </source>
</evidence>
<dbReference type="InterPro" id="IPR010827">
    <property type="entry name" value="BamA/TamA_POTRA"/>
</dbReference>
<evidence type="ECO:0000256" key="6">
    <source>
        <dbReference type="ARBA" id="ARBA00023237"/>
    </source>
</evidence>
<keyword evidence="6" id="KW-0998">Cell outer membrane</keyword>
<comment type="caution">
    <text evidence="9">The sequence shown here is derived from an EMBL/GenBank/DDBJ whole genome shotgun (WGS) entry which is preliminary data.</text>
</comment>
<feature type="domain" description="POTRA" evidence="8">
    <location>
        <begin position="319"/>
        <end position="400"/>
    </location>
</feature>
<dbReference type="Proteomes" id="UP000010408">
    <property type="component" value="Unassembled WGS sequence"/>
</dbReference>
<dbReference type="InterPro" id="IPR039910">
    <property type="entry name" value="D15-like"/>
</dbReference>
<protein>
    <submittedName>
        <fullName evidence="9">Outer membrane protein, OMP85 family</fullName>
    </submittedName>
</protein>
<keyword evidence="5" id="KW-0472">Membrane</keyword>
<evidence type="ECO:0000256" key="5">
    <source>
        <dbReference type="ARBA" id="ARBA00023136"/>
    </source>
</evidence>
<feature type="domain" description="POTRA" evidence="8">
    <location>
        <begin position="61"/>
        <end position="135"/>
    </location>
</feature>
<dbReference type="PIRSF" id="PIRSF006076">
    <property type="entry name" value="OM_assembly_OMP85"/>
    <property type="match status" value="1"/>
</dbReference>
<organism evidence="9 10">
    <name type="scientific">Porphyromonas catoniae F0037</name>
    <dbReference type="NCBI Taxonomy" id="1127696"/>
    <lineage>
        <taxon>Bacteria</taxon>
        <taxon>Pseudomonadati</taxon>
        <taxon>Bacteroidota</taxon>
        <taxon>Bacteroidia</taxon>
        <taxon>Bacteroidales</taxon>
        <taxon>Porphyromonadaceae</taxon>
        <taxon>Porphyromonas</taxon>
    </lineage>
</organism>
<dbReference type="PROSITE" id="PS51779">
    <property type="entry name" value="POTRA"/>
    <property type="match status" value="3"/>
</dbReference>
<proteinExistence type="predicted"/>
<dbReference type="GO" id="GO:0071709">
    <property type="term" value="P:membrane assembly"/>
    <property type="evidence" value="ECO:0007669"/>
    <property type="project" value="InterPro"/>
</dbReference>
<evidence type="ECO:0000256" key="4">
    <source>
        <dbReference type="ARBA" id="ARBA00022729"/>
    </source>
</evidence>
<keyword evidence="4 7" id="KW-0732">Signal</keyword>
<dbReference type="PANTHER" id="PTHR12815:SF47">
    <property type="entry name" value="TRANSLOCATION AND ASSEMBLY MODULE SUBUNIT TAMA"/>
    <property type="match status" value="1"/>
</dbReference>
<feature type="signal peptide" evidence="7">
    <location>
        <begin position="1"/>
        <end position="28"/>
    </location>
</feature>
<feature type="domain" description="POTRA" evidence="8">
    <location>
        <begin position="403"/>
        <end position="478"/>
    </location>
</feature>
<dbReference type="InterPro" id="IPR023707">
    <property type="entry name" value="OM_assembly_BamA"/>
</dbReference>
<dbReference type="GO" id="GO:0019867">
    <property type="term" value="C:outer membrane"/>
    <property type="evidence" value="ECO:0007669"/>
    <property type="project" value="InterPro"/>
</dbReference>
<dbReference type="Pfam" id="PF07244">
    <property type="entry name" value="POTRA"/>
    <property type="match status" value="5"/>
</dbReference>
<reference evidence="9 10" key="1">
    <citation type="submission" date="2012-05" db="EMBL/GenBank/DDBJ databases">
        <authorList>
            <person name="Weinstock G."/>
            <person name="Sodergren E."/>
            <person name="Lobos E.A."/>
            <person name="Fulton L."/>
            <person name="Fulton R."/>
            <person name="Courtney L."/>
            <person name="Fronick C."/>
            <person name="O'Laughlin M."/>
            <person name="Godfrey J."/>
            <person name="Wilson R.M."/>
            <person name="Miner T."/>
            <person name="Farmer C."/>
            <person name="Delehaunty K."/>
            <person name="Cordes M."/>
            <person name="Minx P."/>
            <person name="Tomlinson C."/>
            <person name="Chen J."/>
            <person name="Wollam A."/>
            <person name="Pepin K.H."/>
            <person name="Bhonagiri V."/>
            <person name="Zhang X."/>
            <person name="Suruliraj S."/>
            <person name="Warren W."/>
            <person name="Mitreva M."/>
            <person name="Mardis E.R."/>
            <person name="Wilson R.K."/>
        </authorList>
    </citation>
    <scope>NUCLEOTIDE SEQUENCE [LARGE SCALE GENOMIC DNA]</scope>
    <source>
        <strain evidence="9 10">F0037</strain>
    </source>
</reference>
<evidence type="ECO:0000313" key="10">
    <source>
        <dbReference type="Proteomes" id="UP000010408"/>
    </source>
</evidence>
<comment type="subcellular location">
    <subcellularLocation>
        <location evidence="1">Membrane</location>
    </subcellularLocation>
</comment>
<gene>
    <name evidence="9" type="ORF">HMPREF9134_01851</name>
</gene>
<dbReference type="PATRIC" id="fig|1127696.3.peg.1684"/>
<keyword evidence="2" id="KW-1134">Transmembrane beta strand</keyword>
<dbReference type="PANTHER" id="PTHR12815">
    <property type="entry name" value="SORTING AND ASSEMBLY MACHINERY SAMM50 PROTEIN FAMILY MEMBER"/>
    <property type="match status" value="1"/>
</dbReference>
<evidence type="ECO:0000259" key="8">
    <source>
        <dbReference type="PROSITE" id="PS51779"/>
    </source>
</evidence>
<keyword evidence="3" id="KW-0812">Transmembrane</keyword>
<dbReference type="Gene3D" id="2.40.160.50">
    <property type="entry name" value="membrane protein fhac: a member of the omp85/tpsb transporter family"/>
    <property type="match status" value="1"/>
</dbReference>
<evidence type="ECO:0000256" key="3">
    <source>
        <dbReference type="ARBA" id="ARBA00022692"/>
    </source>
</evidence>
<dbReference type="AlphaFoldDB" id="L1N985"/>
<dbReference type="STRING" id="1127696.HMPREF9134_01851"/>
<dbReference type="Gene3D" id="3.10.20.310">
    <property type="entry name" value="membrane protein fhac"/>
    <property type="match status" value="5"/>
</dbReference>
<sequence>MTIIDSMHYRLPALLLLVGLLCSGVANAKPRSLHSVSDTTAVTTGPVVQDPKVSYEHPVTKTIAEVKITGSTSYDDFVLSSLSGLNVGDEIQIPGNALTSAVNRYLQSGYFSNARVLVRRYEGNKVFLEIALTERPRINAVSFTGISKGDREDLEKRTGLRKGVQVSPNVLDRTRQLVKKYYDEKGYRDMRMSIKQTNTAGQQGYVDLTIDIDRSGKTKVRNIYFEGNEALTPHQLRMAMGKTNEGFSFSRGRALSSLLKIFKQKKFVDADYKEDLQNLIKKYHAFGYRDAELISDSIVPVPGERKIDIYLKLNEGKKYYIKDIRFVGNTKYPASVLEQVLGIRSGDVYDQKRLENRLSIDEDAVSNLYYNNGYIFAGVDPVETNIDGDSVSLDIRISEGPQATIDKVKIRGNDIVYEDVVRRELYTKPGMLFSKEDLMNSFRMLNQLGHFDAEKSIPKPVPNPQNGTVDIEYDLTPKSNDQLNLSIGWSQTGLIGSIGFTFTNFSIQNLFRPSMYKGIIPQGDGQKLSISGQTNARYYNQISISFSDPWFGKKRPNLLSVSAFYSRTTAIDQRYYSSQMRNSGYYPGGYGYGYGYGGYGYGYNRYNNGYNDGASTLYENAYDSDKSLSIIGLSIANGRRLNWPDNWFQLTASLNYTHYRLNNWVYNTFENFHHGSANDINVELRIDRNSIDNPVYTRRGSEFSLSVSLTPPYSLFDKKDYSNPTLPTADRYRFIEYHKWKYSGKIFLPLMNPATVKRTPVLMARLEGGIINSYNKYKRSPFGTYYMGGDMMSGSMSYMNETIGLRGYKNGSIAGANYDYAYSYMRASLELRYPLIFEQSTTVWVLAFAEAGNAWQDISRYNPFDLKRSAGLGVRVMMPMIGLLGLDWGYGFDRPNGYQERGGSNIHFVLGRDL</sequence>
<evidence type="ECO:0000256" key="2">
    <source>
        <dbReference type="ARBA" id="ARBA00022452"/>
    </source>
</evidence>
<dbReference type="eggNOG" id="COG4775">
    <property type="taxonomic scope" value="Bacteria"/>
</dbReference>
<accession>L1N985</accession>
<dbReference type="InterPro" id="IPR034746">
    <property type="entry name" value="POTRA"/>
</dbReference>
<evidence type="ECO:0000313" key="9">
    <source>
        <dbReference type="EMBL" id="EKX99942.1"/>
    </source>
</evidence>